<dbReference type="GO" id="GO:0032259">
    <property type="term" value="P:methylation"/>
    <property type="evidence" value="ECO:0007669"/>
    <property type="project" value="UniProtKB-KW"/>
</dbReference>
<evidence type="ECO:0000256" key="3">
    <source>
        <dbReference type="ARBA" id="ARBA00022688"/>
    </source>
</evidence>
<dbReference type="PANTHER" id="PTHR43464">
    <property type="entry name" value="METHYLTRANSFERASE"/>
    <property type="match status" value="1"/>
</dbReference>
<accession>A0A0C1Y5F6</accession>
<dbReference type="PANTHER" id="PTHR43464:SF19">
    <property type="entry name" value="UBIQUINONE BIOSYNTHESIS O-METHYLTRANSFERASE, MITOCHONDRIAL"/>
    <property type="match status" value="1"/>
</dbReference>
<comment type="caution">
    <text evidence="6">The sequence shown here is derived from an EMBL/GenBank/DDBJ whole genome shotgun (WGS) entry which is preliminary data.</text>
</comment>
<reference evidence="6" key="2">
    <citation type="journal article" date="2015" name="Genome Announc.">
        <title>Draft Genome Sequence of Filamentous Marine Cyanobacterium Lyngbya confervoides Strain BDU141951.</title>
        <authorList>
            <person name="Chandrababunaidu M.M."/>
            <person name="Sen D."/>
            <person name="Tripathy S."/>
        </authorList>
    </citation>
    <scope>NUCLEOTIDE SEQUENCE</scope>
    <source>
        <strain evidence="6">BDU141951</strain>
    </source>
</reference>
<dbReference type="NCBIfam" id="TIGR01983">
    <property type="entry name" value="UbiG"/>
    <property type="match status" value="1"/>
</dbReference>
<proteinExistence type="predicted"/>
<keyword evidence="4" id="KW-0949">S-adenosyl-L-methionine</keyword>
<dbReference type="InterPro" id="IPR010233">
    <property type="entry name" value="UbiG_MeTrfase"/>
</dbReference>
<dbReference type="SUPFAM" id="SSF53335">
    <property type="entry name" value="S-adenosyl-L-methionine-dependent methyltransferases"/>
    <property type="match status" value="1"/>
</dbReference>
<evidence type="ECO:0000313" key="6">
    <source>
        <dbReference type="EMBL" id="NEV68664.1"/>
    </source>
</evidence>
<evidence type="ECO:0000256" key="1">
    <source>
        <dbReference type="ARBA" id="ARBA00022603"/>
    </source>
</evidence>
<organism evidence="6">
    <name type="scientific">Lyngbya confervoides BDU141951</name>
    <dbReference type="NCBI Taxonomy" id="1574623"/>
    <lineage>
        <taxon>Bacteria</taxon>
        <taxon>Bacillati</taxon>
        <taxon>Cyanobacteriota</taxon>
        <taxon>Cyanophyceae</taxon>
        <taxon>Oscillatoriophycideae</taxon>
        <taxon>Oscillatoriales</taxon>
        <taxon>Microcoleaceae</taxon>
        <taxon>Lyngbya</taxon>
    </lineage>
</organism>
<sequence>MERNNLAFYDQQAAQWWDETATVFPLSQLNPLRFQFFDRYVPDWRGLQVLDVGCGGGYTCEFLAQRGAVVTGIDQSAACIAAAQAHAQSTGLAIDYHTGVAEQLPFAGDRFDIVTCVDVLEHVQSVPTTIAEIGRVLKPGGFLLFDTLNRTWQSRLLMIWLLEDWLRLIPQGIHDWRQFVSPEELTRHLQQADFWEVEIQGFDLFGRHPLSQLQTLWYYWQTGSLWAKFDDITQVFYIGMARKHGNSMSTG</sequence>
<name>A0A0C1Y5F6_9CYAN</name>
<dbReference type="CDD" id="cd02440">
    <property type="entry name" value="AdoMet_MTases"/>
    <property type="match status" value="1"/>
</dbReference>
<protein>
    <submittedName>
        <fullName evidence="6">3-demethylubiquinone-9 3-O-methyltransferase</fullName>
    </submittedName>
</protein>
<dbReference type="GO" id="GO:0061542">
    <property type="term" value="F:3-demethylubiquinol 3-O-methyltransferase activity"/>
    <property type="evidence" value="ECO:0007669"/>
    <property type="project" value="InterPro"/>
</dbReference>
<dbReference type="Pfam" id="PF08241">
    <property type="entry name" value="Methyltransf_11"/>
    <property type="match status" value="1"/>
</dbReference>
<reference evidence="6" key="1">
    <citation type="submission" date="2014-11" db="EMBL/GenBank/DDBJ databases">
        <authorList>
            <person name="Malar M.C."/>
            <person name="Sen D."/>
            <person name="Tripathy S."/>
        </authorList>
    </citation>
    <scope>NUCLEOTIDE SEQUENCE</scope>
    <source>
        <strain evidence="6">BDU141951</strain>
    </source>
</reference>
<gene>
    <name evidence="6" type="primary">ubiG</name>
    <name evidence="6" type="ORF">QQ91_016240</name>
</gene>
<keyword evidence="2" id="KW-0808">Transferase</keyword>
<keyword evidence="1" id="KW-0489">Methyltransferase</keyword>
<evidence type="ECO:0000256" key="4">
    <source>
        <dbReference type="ARBA" id="ARBA00022691"/>
    </source>
</evidence>
<dbReference type="Gene3D" id="3.40.50.150">
    <property type="entry name" value="Vaccinia Virus protein VP39"/>
    <property type="match status" value="1"/>
</dbReference>
<dbReference type="AlphaFoldDB" id="A0A0C1Y5F6"/>
<feature type="domain" description="Methyltransferase type 11" evidence="5">
    <location>
        <begin position="50"/>
        <end position="145"/>
    </location>
</feature>
<dbReference type="InterPro" id="IPR013216">
    <property type="entry name" value="Methyltransf_11"/>
</dbReference>
<evidence type="ECO:0000259" key="5">
    <source>
        <dbReference type="Pfam" id="PF08241"/>
    </source>
</evidence>
<evidence type="ECO:0000256" key="2">
    <source>
        <dbReference type="ARBA" id="ARBA00022679"/>
    </source>
</evidence>
<dbReference type="InterPro" id="IPR029063">
    <property type="entry name" value="SAM-dependent_MTases_sf"/>
</dbReference>
<reference evidence="6" key="3">
    <citation type="submission" date="2020-02" db="EMBL/GenBank/DDBJ databases">
        <authorList>
            <person name="Sarangi A.N."/>
            <person name="Ghosh S."/>
            <person name="Mukherjee M."/>
            <person name="Tripathy S."/>
        </authorList>
    </citation>
    <scope>NUCLEOTIDE SEQUENCE</scope>
    <source>
        <strain evidence="6">BDU141951</strain>
    </source>
</reference>
<dbReference type="GO" id="GO:0010420">
    <property type="term" value="F:polyprenyldihydroxybenzoate methyltransferase activity"/>
    <property type="evidence" value="ECO:0007669"/>
    <property type="project" value="InterPro"/>
</dbReference>
<keyword evidence="3" id="KW-0831">Ubiquinone biosynthesis</keyword>
<dbReference type="EMBL" id="JTHE02000003">
    <property type="protein sequence ID" value="NEV68664.1"/>
    <property type="molecule type" value="Genomic_DNA"/>
</dbReference>